<sequence length="329" mass="36707">MLWHGGFSVMPDTGVSKGEVEYYKMLLDTCISNIQRKIVGKTRELQIILATLFSQGHVLLEGVPGTAKTLMAKALAITLGLEFKRIQATPDLLPSDVIGVNIYDPRTGGFVFRKGPVFTNILLFDEVNRAPPKTQSALLEAMQERQVTVEGETYKLPEPFLVIATMNPVETEGTFPLPEAQVDRFLARVMIGYPSIDETIEVLKRFDKIAVLEDLKPVLDRDTVLRLMALSKRIYVDENIMKYIATIVEATRRHPMVKLGASPRGAIALLLLSRSLALIQGRSYVIPDDVKQVVYAALSHRLILRSEARLSKLTPESIIDDILEKVEPP</sequence>
<reference evidence="4 5" key="1">
    <citation type="journal article" date="2009" name="J. Bacteriol.">
        <title>Complete genome sequence of the anaerobic, protein-degrading hyperthermophilic crenarchaeon Desulfurococcus kamchatkensis.</title>
        <authorList>
            <person name="Ravin N.V."/>
            <person name="Mardanov A.V."/>
            <person name="Beletsky A.V."/>
            <person name="Kublanov I.V."/>
            <person name="Kolganova T.V."/>
            <person name="Lebedinsky A.V."/>
            <person name="Chernyh N.A."/>
            <person name="Bonch-Osmolovskaya E.A."/>
            <person name="Skryabin K.G."/>
        </authorList>
    </citation>
    <scope>NUCLEOTIDE SEQUENCE [LARGE SCALE GENOMIC DNA]</scope>
    <source>
        <strain evidence="5">DSM 18924 / JCM 16383 / VKM B-2413 / 1221n</strain>
    </source>
</reference>
<dbReference type="KEGG" id="dka:DKAM_0446"/>
<dbReference type="Pfam" id="PF17863">
    <property type="entry name" value="AAA_lid_2"/>
    <property type="match status" value="1"/>
</dbReference>
<gene>
    <name evidence="4" type="ordered locus">DKAM_0446</name>
</gene>
<dbReference type="eggNOG" id="arCOG00434">
    <property type="taxonomic scope" value="Archaea"/>
</dbReference>
<dbReference type="CDD" id="cd00009">
    <property type="entry name" value="AAA"/>
    <property type="match status" value="1"/>
</dbReference>
<dbReference type="AlphaFoldDB" id="B8D3U1"/>
<dbReference type="FunFam" id="3.40.50.300:FF:000640">
    <property type="entry name" value="MoxR family ATPase"/>
    <property type="match status" value="1"/>
</dbReference>
<evidence type="ECO:0000256" key="2">
    <source>
        <dbReference type="ARBA" id="ARBA00022840"/>
    </source>
</evidence>
<organism evidence="4 5">
    <name type="scientific">Desulfurococcus amylolyticus (strain DSM 18924 / JCM 16383 / VKM B-2413 / 1221n)</name>
    <name type="common">Desulfurococcus kamchatkensis</name>
    <dbReference type="NCBI Taxonomy" id="490899"/>
    <lineage>
        <taxon>Archaea</taxon>
        <taxon>Thermoproteota</taxon>
        <taxon>Thermoprotei</taxon>
        <taxon>Desulfurococcales</taxon>
        <taxon>Desulfurococcaceae</taxon>
        <taxon>Desulfurococcus</taxon>
    </lineage>
</organism>
<keyword evidence="2" id="KW-0067">ATP-binding</keyword>
<evidence type="ECO:0000313" key="4">
    <source>
        <dbReference type="EMBL" id="ACL10772.1"/>
    </source>
</evidence>
<keyword evidence="1" id="KW-0547">Nucleotide-binding</keyword>
<accession>B8D3U1</accession>
<dbReference type="GO" id="GO:0005524">
    <property type="term" value="F:ATP binding"/>
    <property type="evidence" value="ECO:0007669"/>
    <property type="project" value="UniProtKB-KW"/>
</dbReference>
<feature type="domain" description="AAA+ ATPase" evidence="3">
    <location>
        <begin position="54"/>
        <end position="195"/>
    </location>
</feature>
<dbReference type="InterPro" id="IPR041628">
    <property type="entry name" value="ChlI/MoxR_AAA_lid"/>
</dbReference>
<dbReference type="Proteomes" id="UP000006903">
    <property type="component" value="Chromosome"/>
</dbReference>
<dbReference type="Gene3D" id="3.40.50.300">
    <property type="entry name" value="P-loop containing nucleotide triphosphate hydrolases"/>
    <property type="match status" value="1"/>
</dbReference>
<dbReference type="GO" id="GO:0016887">
    <property type="term" value="F:ATP hydrolysis activity"/>
    <property type="evidence" value="ECO:0007669"/>
    <property type="project" value="InterPro"/>
</dbReference>
<dbReference type="HOGENOM" id="CLU_034716_2_0_2"/>
<dbReference type="InterPro" id="IPR050764">
    <property type="entry name" value="CbbQ/NirQ/NorQ/GpvN"/>
</dbReference>
<dbReference type="PANTHER" id="PTHR42759">
    <property type="entry name" value="MOXR FAMILY PROTEIN"/>
    <property type="match status" value="1"/>
</dbReference>
<dbReference type="STRING" id="490899.DKAM_0446"/>
<dbReference type="EMBL" id="CP001140">
    <property type="protein sequence ID" value="ACL10772.1"/>
    <property type="molecule type" value="Genomic_DNA"/>
</dbReference>
<dbReference type="InterPro" id="IPR027417">
    <property type="entry name" value="P-loop_NTPase"/>
</dbReference>
<dbReference type="PANTHER" id="PTHR42759:SF5">
    <property type="entry name" value="METHANOL DEHYDROGENASE REGULATOR"/>
    <property type="match status" value="1"/>
</dbReference>
<evidence type="ECO:0000259" key="3">
    <source>
        <dbReference type="SMART" id="SM00382"/>
    </source>
</evidence>
<proteinExistence type="predicted"/>
<dbReference type="PIRSF" id="PIRSF002849">
    <property type="entry name" value="AAA_ATPase_chaperone_MoxR_prd"/>
    <property type="match status" value="1"/>
</dbReference>
<evidence type="ECO:0000313" key="5">
    <source>
        <dbReference type="Proteomes" id="UP000006903"/>
    </source>
</evidence>
<dbReference type="InterPro" id="IPR011703">
    <property type="entry name" value="ATPase_AAA-3"/>
</dbReference>
<dbReference type="Gene3D" id="1.10.8.80">
    <property type="entry name" value="Magnesium chelatase subunit I, C-Terminal domain"/>
    <property type="match status" value="1"/>
</dbReference>
<dbReference type="InterPro" id="IPR003593">
    <property type="entry name" value="AAA+_ATPase"/>
</dbReference>
<protein>
    <submittedName>
        <fullName evidence="4">MoxR-related ATPase, AAA superfamily</fullName>
    </submittedName>
</protein>
<dbReference type="SUPFAM" id="SSF52540">
    <property type="entry name" value="P-loop containing nucleoside triphosphate hydrolases"/>
    <property type="match status" value="1"/>
</dbReference>
<evidence type="ECO:0000256" key="1">
    <source>
        <dbReference type="ARBA" id="ARBA00022741"/>
    </source>
</evidence>
<name>B8D3U1_DESA1</name>
<dbReference type="Pfam" id="PF07726">
    <property type="entry name" value="AAA_3"/>
    <property type="match status" value="1"/>
</dbReference>
<dbReference type="SMART" id="SM00382">
    <property type="entry name" value="AAA"/>
    <property type="match status" value="1"/>
</dbReference>